<evidence type="ECO:0000256" key="8">
    <source>
        <dbReference type="ARBA" id="ARBA00044648"/>
    </source>
</evidence>
<dbReference type="InterPro" id="IPR005828">
    <property type="entry name" value="MFS_sugar_transport-like"/>
</dbReference>
<comment type="catalytic activity">
    <reaction evidence="12">
        <text>D-fructose(out) = D-fructose(in)</text>
        <dbReference type="Rhea" id="RHEA:60372"/>
        <dbReference type="ChEBI" id="CHEBI:37721"/>
    </reaction>
    <physiologicalReaction direction="left-to-right" evidence="12">
        <dbReference type="Rhea" id="RHEA:60373"/>
    </physiologicalReaction>
</comment>
<feature type="transmembrane region" description="Helical" evidence="15">
    <location>
        <begin position="30"/>
        <end position="48"/>
    </location>
</feature>
<dbReference type="NCBIfam" id="TIGR00879">
    <property type="entry name" value="SP"/>
    <property type="match status" value="1"/>
</dbReference>
<organism evidence="17">
    <name type="scientific">Attheya septentrionalis</name>
    <dbReference type="NCBI Taxonomy" id="420275"/>
    <lineage>
        <taxon>Eukaryota</taxon>
        <taxon>Sar</taxon>
        <taxon>Stramenopiles</taxon>
        <taxon>Ochrophyta</taxon>
        <taxon>Bacillariophyta</taxon>
        <taxon>Coscinodiscophyceae</taxon>
        <taxon>Chaetocerotophycidae</taxon>
        <taxon>Chaetocerotales</taxon>
        <taxon>Attheyaceae</taxon>
        <taxon>Attheya</taxon>
    </lineage>
</organism>
<comment type="catalytic activity">
    <reaction evidence="10">
        <text>D-mannose(out) = D-mannose(in)</text>
        <dbReference type="Rhea" id="RHEA:78391"/>
        <dbReference type="ChEBI" id="CHEBI:4208"/>
    </reaction>
    <physiologicalReaction direction="left-to-right" evidence="10">
        <dbReference type="Rhea" id="RHEA:78392"/>
    </physiologicalReaction>
</comment>
<dbReference type="PROSITE" id="PS50850">
    <property type="entry name" value="MFS"/>
    <property type="match status" value="1"/>
</dbReference>
<keyword evidence="6 15" id="KW-0472">Membrane</keyword>
<evidence type="ECO:0000256" key="4">
    <source>
        <dbReference type="ARBA" id="ARBA00022692"/>
    </source>
</evidence>
<evidence type="ECO:0000256" key="9">
    <source>
        <dbReference type="ARBA" id="ARBA00044656"/>
    </source>
</evidence>
<reference evidence="17" key="1">
    <citation type="submission" date="2021-01" db="EMBL/GenBank/DDBJ databases">
        <authorList>
            <person name="Corre E."/>
            <person name="Pelletier E."/>
            <person name="Niang G."/>
            <person name="Scheremetjew M."/>
            <person name="Finn R."/>
            <person name="Kale V."/>
            <person name="Holt S."/>
            <person name="Cochrane G."/>
            <person name="Meng A."/>
            <person name="Brown T."/>
            <person name="Cohen L."/>
        </authorList>
    </citation>
    <scope>NUCLEOTIDE SEQUENCE</scope>
    <source>
        <strain evidence="17">CCMP2084</strain>
    </source>
</reference>
<feature type="transmembrane region" description="Helical" evidence="15">
    <location>
        <begin position="249"/>
        <end position="268"/>
    </location>
</feature>
<keyword evidence="4 15" id="KW-0812">Transmembrane</keyword>
<dbReference type="AlphaFoldDB" id="A0A7S2UII2"/>
<feature type="transmembrane region" description="Helical" evidence="15">
    <location>
        <begin position="54"/>
        <end position="75"/>
    </location>
</feature>
<keyword evidence="5 15" id="KW-1133">Transmembrane helix</keyword>
<dbReference type="PANTHER" id="PTHR23503">
    <property type="entry name" value="SOLUTE CARRIER FAMILY 2"/>
    <property type="match status" value="1"/>
</dbReference>
<comment type="subcellular location">
    <subcellularLocation>
        <location evidence="1">Membrane</location>
        <topology evidence="1">Multi-pass membrane protein</topology>
    </subcellularLocation>
</comment>
<feature type="transmembrane region" description="Helical" evidence="15">
    <location>
        <begin position="87"/>
        <end position="109"/>
    </location>
</feature>
<evidence type="ECO:0000256" key="5">
    <source>
        <dbReference type="ARBA" id="ARBA00022989"/>
    </source>
</evidence>
<feature type="transmembrane region" description="Helical" evidence="15">
    <location>
        <begin position="280"/>
        <end position="302"/>
    </location>
</feature>
<protein>
    <recommendedName>
        <fullName evidence="13">Hexose transporter 1</fullName>
    </recommendedName>
</protein>
<dbReference type="InterPro" id="IPR003663">
    <property type="entry name" value="Sugar/inositol_transpt"/>
</dbReference>
<evidence type="ECO:0000256" key="14">
    <source>
        <dbReference type="RuleBase" id="RU003346"/>
    </source>
</evidence>
<evidence type="ECO:0000256" key="12">
    <source>
        <dbReference type="ARBA" id="ARBA00044710"/>
    </source>
</evidence>
<proteinExistence type="inferred from homology"/>
<sequence length="490" mass="53854">MAVASFAVGGPFGAIVAGGLAETRGRRGALLINSWLFLIGGLVQTFALDMFTIILARFLIGFASGFASVLVPIYLGELAPPTLRGMLGTLTQFAMVIGILVSDLLAFPFATEDKWRYLFAVTAIVAALQILCAPFLLESPRWLLNRDPSSRKARYLIKKLRGLRYDHEVETEVGHFISASKVQQMDPVSETSNPREQASKGPFMELFTDKKVRMLVVSSLVLQMAQQLCGINAVFYYSTMFFEGVISNPLVGTTVVGAVNVVATYVALMLMDSCGRRTLILWSSGGMFICCIMIVLSLLGFFNHFVALLAVNLYVSFFEIGLGPIPWLIVAEMFDAKYVTIAMSACCQLNWACNFIVGLVFPYMNKYLGPYSFVPFAVVLLGTFIFALIWLPETQGTTPAELQAELAIKNSTSVVYHNINIEGAHNNPIDVEWRKAMEQLRCDEEKAMKSGTYNYGFQPIQQSSSALTDSAVNLMVPTSGWRANIIGEGV</sequence>
<comment type="catalytic activity">
    <reaction evidence="8">
        <text>D-glucose(out) = D-glucose(in)</text>
        <dbReference type="Rhea" id="RHEA:60376"/>
        <dbReference type="ChEBI" id="CHEBI:4167"/>
    </reaction>
    <physiologicalReaction direction="left-to-right" evidence="8">
        <dbReference type="Rhea" id="RHEA:60377"/>
    </physiologicalReaction>
</comment>
<feature type="transmembrane region" description="Helical" evidence="15">
    <location>
        <begin position="214"/>
        <end position="237"/>
    </location>
</feature>
<dbReference type="PANTHER" id="PTHR23503:SF8">
    <property type="entry name" value="FACILITATED GLUCOSE TRANSPORTER PROTEIN 1"/>
    <property type="match status" value="1"/>
</dbReference>
<keyword evidence="3 14" id="KW-0813">Transport</keyword>
<comment type="catalytic activity">
    <reaction evidence="11">
        <text>D-glucosamine(out) = D-glucosamine(in)</text>
        <dbReference type="Rhea" id="RHEA:78423"/>
        <dbReference type="ChEBI" id="CHEBI:58723"/>
    </reaction>
    <physiologicalReaction direction="left-to-right" evidence="11">
        <dbReference type="Rhea" id="RHEA:78424"/>
    </physiologicalReaction>
</comment>
<evidence type="ECO:0000256" key="6">
    <source>
        <dbReference type="ARBA" id="ARBA00023136"/>
    </source>
</evidence>
<feature type="transmembrane region" description="Helical" evidence="15">
    <location>
        <begin position="338"/>
        <end position="361"/>
    </location>
</feature>
<dbReference type="PRINTS" id="PR00171">
    <property type="entry name" value="SUGRTRNSPORT"/>
</dbReference>
<dbReference type="GO" id="GO:0015149">
    <property type="term" value="F:hexose transmembrane transporter activity"/>
    <property type="evidence" value="ECO:0007669"/>
    <property type="project" value="TreeGrafter"/>
</dbReference>
<evidence type="ECO:0000313" key="17">
    <source>
        <dbReference type="EMBL" id="CAD9820436.1"/>
    </source>
</evidence>
<comment type="catalytic activity">
    <reaction evidence="9">
        <text>D-xylose(out) = D-xylose(in)</text>
        <dbReference type="Rhea" id="RHEA:78427"/>
        <dbReference type="ChEBI" id="CHEBI:53455"/>
    </reaction>
    <physiologicalReaction direction="left-to-right" evidence="9">
        <dbReference type="Rhea" id="RHEA:78428"/>
    </physiologicalReaction>
</comment>
<feature type="domain" description="Major facilitator superfamily (MFS) profile" evidence="16">
    <location>
        <begin position="1"/>
        <end position="395"/>
    </location>
</feature>
<feature type="transmembrane region" description="Helical" evidence="15">
    <location>
        <begin position="308"/>
        <end position="331"/>
    </location>
</feature>
<dbReference type="InterPro" id="IPR005829">
    <property type="entry name" value="Sugar_transporter_CS"/>
</dbReference>
<feature type="transmembrane region" description="Helical" evidence="15">
    <location>
        <begin position="373"/>
        <end position="391"/>
    </location>
</feature>
<dbReference type="InterPro" id="IPR036259">
    <property type="entry name" value="MFS_trans_sf"/>
</dbReference>
<dbReference type="InterPro" id="IPR045263">
    <property type="entry name" value="GLUT"/>
</dbReference>
<feature type="transmembrane region" description="Helical" evidence="15">
    <location>
        <begin position="115"/>
        <end position="137"/>
    </location>
</feature>
<name>A0A7S2UII2_9STRA</name>
<evidence type="ECO:0000256" key="11">
    <source>
        <dbReference type="ARBA" id="ARBA00044668"/>
    </source>
</evidence>
<evidence type="ECO:0000256" key="1">
    <source>
        <dbReference type="ARBA" id="ARBA00004141"/>
    </source>
</evidence>
<dbReference type="Gene3D" id="1.20.1250.20">
    <property type="entry name" value="MFS general substrate transporter like domains"/>
    <property type="match status" value="1"/>
</dbReference>
<evidence type="ECO:0000256" key="7">
    <source>
        <dbReference type="ARBA" id="ARBA00044637"/>
    </source>
</evidence>
<dbReference type="EMBL" id="HBHQ01018314">
    <property type="protein sequence ID" value="CAD9820436.1"/>
    <property type="molecule type" value="Transcribed_RNA"/>
</dbReference>
<dbReference type="Pfam" id="PF00083">
    <property type="entry name" value="Sugar_tr"/>
    <property type="match status" value="1"/>
</dbReference>
<evidence type="ECO:0000256" key="3">
    <source>
        <dbReference type="ARBA" id="ARBA00022448"/>
    </source>
</evidence>
<evidence type="ECO:0000256" key="13">
    <source>
        <dbReference type="ARBA" id="ARBA00044780"/>
    </source>
</evidence>
<comment type="catalytic activity">
    <reaction evidence="7">
        <text>D-galactose(in) = D-galactose(out)</text>
        <dbReference type="Rhea" id="RHEA:34915"/>
        <dbReference type="ChEBI" id="CHEBI:4139"/>
    </reaction>
    <physiologicalReaction direction="right-to-left" evidence="7">
        <dbReference type="Rhea" id="RHEA:34917"/>
    </physiologicalReaction>
</comment>
<accession>A0A7S2UII2</accession>
<dbReference type="InterPro" id="IPR020846">
    <property type="entry name" value="MFS_dom"/>
</dbReference>
<evidence type="ECO:0000256" key="10">
    <source>
        <dbReference type="ARBA" id="ARBA00044662"/>
    </source>
</evidence>
<dbReference type="PROSITE" id="PS00217">
    <property type="entry name" value="SUGAR_TRANSPORT_2"/>
    <property type="match status" value="1"/>
</dbReference>
<evidence type="ECO:0000259" key="16">
    <source>
        <dbReference type="PROSITE" id="PS50850"/>
    </source>
</evidence>
<comment type="similarity">
    <text evidence="14">Belongs to the major facilitator superfamily. Sugar transporter (TC 2.A.1.1) family.</text>
</comment>
<evidence type="ECO:0000256" key="15">
    <source>
        <dbReference type="SAM" id="Phobius"/>
    </source>
</evidence>
<gene>
    <name evidence="17" type="ORF">ASEP1449_LOCUS12269</name>
</gene>
<dbReference type="GO" id="GO:0016020">
    <property type="term" value="C:membrane"/>
    <property type="evidence" value="ECO:0007669"/>
    <property type="project" value="UniProtKB-SubCell"/>
</dbReference>
<dbReference type="SUPFAM" id="SSF103473">
    <property type="entry name" value="MFS general substrate transporter"/>
    <property type="match status" value="1"/>
</dbReference>
<evidence type="ECO:0000256" key="2">
    <source>
        <dbReference type="ARBA" id="ARBA00011738"/>
    </source>
</evidence>
<comment type="subunit">
    <text evidence="2">Homodimer.</text>
</comment>